<dbReference type="InterPro" id="IPR027417">
    <property type="entry name" value="P-loop_NTPase"/>
</dbReference>
<name>A0A9X2D4X2_9ACTN</name>
<organism evidence="2 3">
    <name type="scientific">Nocardioides bruguierae</name>
    <dbReference type="NCBI Taxonomy" id="2945102"/>
    <lineage>
        <taxon>Bacteria</taxon>
        <taxon>Bacillati</taxon>
        <taxon>Actinomycetota</taxon>
        <taxon>Actinomycetes</taxon>
        <taxon>Propionibacteriales</taxon>
        <taxon>Nocardioidaceae</taxon>
        <taxon>Nocardioides</taxon>
    </lineage>
</organism>
<keyword evidence="3" id="KW-1185">Reference proteome</keyword>
<sequence>MGKRVVLHVGLMKSGTTYLQSLMEANHQRLLDQGVLFPTPWAVQTRGVSEFLELPLQRFPGAWEKLRSRILEHEGDTVVISMEYLGPAKVEVIRRLREELPGCDVHAVITVRDLGRGIPAMWQETIKNRRSWGWSEYLEGIAAKGAKQPPAGAQFWRQQGFGRAVTRWAEALGKENVTVVTIPQPGAPQTVLWDRFREVAGITEDEFAPPSRSNTSLGLHSTLLMRLLNERTEDLTRDQYRHRYKALSKHTLGAHAREEAKLGFTVPGWLRRRTKNEVQLVRKSGVRVIGDLEELTPVDTPGVEPSDVDDAAVLDAAVHALDVILREGEDALRPQGKRTHDGGTHPWDPAAGEKTGSDEG</sequence>
<dbReference type="EMBL" id="JAMOIL010000002">
    <property type="protein sequence ID" value="MCM0619350.1"/>
    <property type="molecule type" value="Genomic_DNA"/>
</dbReference>
<dbReference type="Gene3D" id="3.40.50.300">
    <property type="entry name" value="P-loop containing nucleotide triphosphate hydrolases"/>
    <property type="match status" value="1"/>
</dbReference>
<protein>
    <recommendedName>
        <fullName evidence="4">Sulfotransferase family protein</fullName>
    </recommendedName>
</protein>
<evidence type="ECO:0000256" key="1">
    <source>
        <dbReference type="SAM" id="MobiDB-lite"/>
    </source>
</evidence>
<evidence type="ECO:0000313" key="2">
    <source>
        <dbReference type="EMBL" id="MCM0619350.1"/>
    </source>
</evidence>
<proteinExistence type="predicted"/>
<dbReference type="SUPFAM" id="SSF52540">
    <property type="entry name" value="P-loop containing nucleoside triphosphate hydrolases"/>
    <property type="match status" value="1"/>
</dbReference>
<feature type="compositionally biased region" description="Basic and acidic residues" evidence="1">
    <location>
        <begin position="328"/>
        <end position="343"/>
    </location>
</feature>
<accession>A0A9X2D4X2</accession>
<reference evidence="2" key="1">
    <citation type="submission" date="2022-05" db="EMBL/GenBank/DDBJ databases">
        <authorList>
            <person name="Tuo L."/>
        </authorList>
    </citation>
    <scope>NUCLEOTIDE SEQUENCE</scope>
    <source>
        <strain evidence="2">BSK12Z-4</strain>
    </source>
</reference>
<dbReference type="AlphaFoldDB" id="A0A9X2D4X2"/>
<evidence type="ECO:0000313" key="3">
    <source>
        <dbReference type="Proteomes" id="UP001139485"/>
    </source>
</evidence>
<comment type="caution">
    <text evidence="2">The sequence shown here is derived from an EMBL/GenBank/DDBJ whole genome shotgun (WGS) entry which is preliminary data.</text>
</comment>
<feature type="region of interest" description="Disordered" evidence="1">
    <location>
        <begin position="328"/>
        <end position="360"/>
    </location>
</feature>
<dbReference type="RefSeq" id="WP_250826193.1">
    <property type="nucleotide sequence ID" value="NZ_JAMOIL010000002.1"/>
</dbReference>
<evidence type="ECO:0008006" key="4">
    <source>
        <dbReference type="Google" id="ProtNLM"/>
    </source>
</evidence>
<dbReference type="Proteomes" id="UP001139485">
    <property type="component" value="Unassembled WGS sequence"/>
</dbReference>
<gene>
    <name evidence="2" type="ORF">M8330_03440</name>
</gene>